<dbReference type="AlphaFoldDB" id="A0A4S2DDU8"/>
<protein>
    <submittedName>
        <fullName evidence="1">Uncharacterized protein</fullName>
    </submittedName>
</protein>
<dbReference type="EMBL" id="SRYX01000009">
    <property type="protein sequence ID" value="TGY40107.1"/>
    <property type="molecule type" value="Genomic_DNA"/>
</dbReference>
<sequence length="70" mass="8368">MSKWININEAAVKYGYNKAIIQLWAEMKRQNVRLRNCKKIVTQYEESFHVSWIEILSHSFRHLSQSAKQS</sequence>
<comment type="caution">
    <text evidence="1">The sequence shown here is derived from an EMBL/GenBank/DDBJ whole genome shotgun (WGS) entry which is preliminary data.</text>
</comment>
<proteinExistence type="predicted"/>
<accession>A0A4S2DDU8</accession>
<evidence type="ECO:0000313" key="2">
    <source>
        <dbReference type="Proteomes" id="UP000309566"/>
    </source>
</evidence>
<dbReference type="RefSeq" id="WP_135999054.1">
    <property type="nucleotide sequence ID" value="NZ_SRYX01000009.1"/>
</dbReference>
<reference evidence="1 2" key="1">
    <citation type="submission" date="2019-04" db="EMBL/GenBank/DDBJ databases">
        <title>Microbes associate with the intestines of laboratory mice.</title>
        <authorList>
            <person name="Navarre W."/>
            <person name="Wong E."/>
            <person name="Huang K."/>
            <person name="Tropini C."/>
            <person name="Ng K."/>
            <person name="Yu B."/>
        </authorList>
    </citation>
    <scope>NUCLEOTIDE SEQUENCE [LARGE SCALE GENOMIC DNA]</scope>
    <source>
        <strain evidence="1 2">NM63_1-25</strain>
    </source>
</reference>
<gene>
    <name evidence="1" type="ORF">E5353_03890</name>
</gene>
<evidence type="ECO:0000313" key="1">
    <source>
        <dbReference type="EMBL" id="TGY40107.1"/>
    </source>
</evidence>
<name>A0A4S2DDU8_9BACE</name>
<organism evidence="1 2">
    <name type="scientific">Bacteroides caecimuris</name>
    <dbReference type="NCBI Taxonomy" id="1796613"/>
    <lineage>
        <taxon>Bacteria</taxon>
        <taxon>Pseudomonadati</taxon>
        <taxon>Bacteroidota</taxon>
        <taxon>Bacteroidia</taxon>
        <taxon>Bacteroidales</taxon>
        <taxon>Bacteroidaceae</taxon>
        <taxon>Bacteroides</taxon>
    </lineage>
</organism>
<dbReference type="Proteomes" id="UP000309566">
    <property type="component" value="Unassembled WGS sequence"/>
</dbReference>